<organism evidence="1 2">
    <name type="scientific">Mya arenaria</name>
    <name type="common">Soft-shell clam</name>
    <dbReference type="NCBI Taxonomy" id="6604"/>
    <lineage>
        <taxon>Eukaryota</taxon>
        <taxon>Metazoa</taxon>
        <taxon>Spiralia</taxon>
        <taxon>Lophotrochozoa</taxon>
        <taxon>Mollusca</taxon>
        <taxon>Bivalvia</taxon>
        <taxon>Autobranchia</taxon>
        <taxon>Heteroconchia</taxon>
        <taxon>Euheterodonta</taxon>
        <taxon>Imparidentia</taxon>
        <taxon>Neoheterodontei</taxon>
        <taxon>Myida</taxon>
        <taxon>Myoidea</taxon>
        <taxon>Myidae</taxon>
        <taxon>Mya</taxon>
    </lineage>
</organism>
<evidence type="ECO:0000313" key="2">
    <source>
        <dbReference type="Proteomes" id="UP001164746"/>
    </source>
</evidence>
<protein>
    <submittedName>
        <fullName evidence="1">IMSP1-like protein</fullName>
    </submittedName>
</protein>
<name>A0ABY7GAT5_MYAAR</name>
<keyword evidence="2" id="KW-1185">Reference proteome</keyword>
<dbReference type="Proteomes" id="UP001164746">
    <property type="component" value="Chromosome 17"/>
</dbReference>
<sequence length="357" mass="39526">MASQTTSPSLDKVIVDQLQTSTYVIELDMFSGRPNPTVVVHERKEHFMKMFADHKSFQSTSLASTLGYRGIIVHKRTSPKGATLETSRLTVGKGNIPELERSLLQMFTDVSKDVIAHGPQIILDRTAQAGKVTYPGEYRLPNYDPGSWNNDFTTLQKNNCYNYSTNIKTNSFAQPGHCHGGPVLNVAKEVLDGCLKDSLKQRQDGNPPSQAENTGAIALVIWPSQPGSTDPNGCFEDFHFYRMDSNLKWSHKPGGTAVVNTDSSGNLINDPIRVDAIIHFQEFVTMPCDVMGCIALKWGALTVDLLYKYKPHRHFDEGAQQIRATPLPFHGRTPDLTSEIQITTTKAAALSRGLYLS</sequence>
<evidence type="ECO:0000313" key="1">
    <source>
        <dbReference type="EMBL" id="WAR31513.1"/>
    </source>
</evidence>
<dbReference type="EMBL" id="CP111028">
    <property type="protein sequence ID" value="WAR31513.1"/>
    <property type="molecule type" value="Genomic_DNA"/>
</dbReference>
<accession>A0ABY7GAT5</accession>
<reference evidence="1" key="1">
    <citation type="submission" date="2022-11" db="EMBL/GenBank/DDBJ databases">
        <title>Centuries of genome instability and evolution in soft-shell clam transmissible cancer (bioRxiv).</title>
        <authorList>
            <person name="Hart S.F.M."/>
            <person name="Yonemitsu M.A."/>
            <person name="Giersch R.M."/>
            <person name="Beal B.F."/>
            <person name="Arriagada G."/>
            <person name="Davis B.W."/>
            <person name="Ostrander E.A."/>
            <person name="Goff S.P."/>
            <person name="Metzger M.J."/>
        </authorList>
    </citation>
    <scope>NUCLEOTIDE SEQUENCE</scope>
    <source>
        <strain evidence="1">MELC-2E11</strain>
        <tissue evidence="1">Siphon/mantle</tissue>
    </source>
</reference>
<proteinExistence type="predicted"/>
<gene>
    <name evidence="1" type="ORF">MAR_034055</name>
</gene>